<evidence type="ECO:0000256" key="1">
    <source>
        <dbReference type="SAM" id="MobiDB-lite"/>
    </source>
</evidence>
<reference evidence="2" key="1">
    <citation type="journal article" date="2015" name="Nature">
        <title>Complex archaea that bridge the gap between prokaryotes and eukaryotes.</title>
        <authorList>
            <person name="Spang A."/>
            <person name="Saw J.H."/>
            <person name="Jorgensen S.L."/>
            <person name="Zaremba-Niedzwiedzka K."/>
            <person name="Martijn J."/>
            <person name="Lind A.E."/>
            <person name="van Eijk R."/>
            <person name="Schleper C."/>
            <person name="Guy L."/>
            <person name="Ettema T.J."/>
        </authorList>
    </citation>
    <scope>NUCLEOTIDE SEQUENCE</scope>
</reference>
<proteinExistence type="predicted"/>
<gene>
    <name evidence="2" type="ORF">LCGC14_2090700</name>
</gene>
<organism evidence="2">
    <name type="scientific">marine sediment metagenome</name>
    <dbReference type="NCBI Taxonomy" id="412755"/>
    <lineage>
        <taxon>unclassified sequences</taxon>
        <taxon>metagenomes</taxon>
        <taxon>ecological metagenomes</taxon>
    </lineage>
</organism>
<protein>
    <submittedName>
        <fullName evidence="2">Uncharacterized protein</fullName>
    </submittedName>
</protein>
<accession>A0A0F9H9M9</accession>
<comment type="caution">
    <text evidence="2">The sequence shown here is derived from an EMBL/GenBank/DDBJ whole genome shotgun (WGS) entry which is preliminary data.</text>
</comment>
<feature type="compositionally biased region" description="Polar residues" evidence="1">
    <location>
        <begin position="1"/>
        <end position="13"/>
    </location>
</feature>
<dbReference type="AlphaFoldDB" id="A0A0F9H9M9"/>
<sequence>MSNPTGSGWSGAQHTAGIRTDTGATNGTGVEYAAQASTNFGLQAYLQTFDFTGTDVTVKLQESSNDGADAYADITGGGFTQITSGDQHTERIATATNLTVEQFVRAVTITTGGFTAFEFAVMIVRNEAVPVF</sequence>
<feature type="region of interest" description="Disordered" evidence="1">
    <location>
        <begin position="1"/>
        <end position="23"/>
    </location>
</feature>
<name>A0A0F9H9M9_9ZZZZ</name>
<dbReference type="EMBL" id="LAZR01025456">
    <property type="protein sequence ID" value="KKL71857.1"/>
    <property type="molecule type" value="Genomic_DNA"/>
</dbReference>
<evidence type="ECO:0000313" key="2">
    <source>
        <dbReference type="EMBL" id="KKL71857.1"/>
    </source>
</evidence>